<sequence length="98" mass="11069">MGFVMEFAENLILKLMEDPKERDRKFREHVYAVKDQCNKTKEMWPYLFVPMAFGPSSATIRSFVGMPKLARLPAGGTPTMISSNTALTLSPPELNECI</sequence>
<gene>
    <name evidence="1" type="ORF">Prudu_023197</name>
</gene>
<organism evidence="1">
    <name type="scientific">Prunus dulcis</name>
    <name type="common">Almond</name>
    <name type="synonym">Amygdalus dulcis</name>
    <dbReference type="NCBI Taxonomy" id="3755"/>
    <lineage>
        <taxon>Eukaryota</taxon>
        <taxon>Viridiplantae</taxon>
        <taxon>Streptophyta</taxon>
        <taxon>Embryophyta</taxon>
        <taxon>Tracheophyta</taxon>
        <taxon>Spermatophyta</taxon>
        <taxon>Magnoliopsida</taxon>
        <taxon>eudicotyledons</taxon>
        <taxon>Gunneridae</taxon>
        <taxon>Pentapetalae</taxon>
        <taxon>rosids</taxon>
        <taxon>fabids</taxon>
        <taxon>Rosales</taxon>
        <taxon>Rosaceae</taxon>
        <taxon>Amygdaloideae</taxon>
        <taxon>Amygdaleae</taxon>
        <taxon>Prunus</taxon>
    </lineage>
</organism>
<dbReference type="Pfam" id="PF17250">
    <property type="entry name" value="NDUFB11"/>
    <property type="match status" value="1"/>
</dbReference>
<dbReference type="PANTHER" id="PTHR37709">
    <property type="entry name" value="EXPRESSED PROTEIN"/>
    <property type="match status" value="1"/>
</dbReference>
<dbReference type="InterPro" id="IPR035204">
    <property type="entry name" value="NDUFB11"/>
</dbReference>
<dbReference type="EMBL" id="AP019304">
    <property type="protein sequence ID" value="BBH10413.1"/>
    <property type="molecule type" value="Genomic_DNA"/>
</dbReference>
<dbReference type="AlphaFoldDB" id="A0A4Y1S2Y2"/>
<evidence type="ECO:0000313" key="1">
    <source>
        <dbReference type="EMBL" id="BBH10413.1"/>
    </source>
</evidence>
<reference evidence="1" key="1">
    <citation type="journal article" date="2019" name="Science">
        <title>Mutation of a bHLH transcription factor allowed almond domestication.</title>
        <authorList>
            <person name="Sanchez-Perez R."/>
            <person name="Pavan S."/>
            <person name="Mazzeo R."/>
            <person name="Moldovan C."/>
            <person name="Aiese Cigliano R."/>
            <person name="Del Cueto J."/>
            <person name="Ricciardi F."/>
            <person name="Lotti C."/>
            <person name="Ricciardi L."/>
            <person name="Dicenta F."/>
            <person name="Lopez-Marques R.L."/>
            <person name="Lindberg Moller B."/>
        </authorList>
    </citation>
    <scope>NUCLEOTIDE SEQUENCE</scope>
</reference>
<accession>A0A4Y1S2Y2</accession>
<protein>
    <submittedName>
        <fullName evidence="1">Uncharacterized protein</fullName>
    </submittedName>
</protein>
<dbReference type="PANTHER" id="PTHR37709:SF1">
    <property type="entry name" value="EXPRESSED PROTEIN"/>
    <property type="match status" value="1"/>
</dbReference>
<proteinExistence type="predicted"/>
<name>A0A4Y1S2Y2_PRUDU</name>